<keyword evidence="7" id="KW-1185">Reference proteome</keyword>
<protein>
    <submittedName>
        <fullName evidence="6">Cell division protein FtsA</fullName>
    </submittedName>
</protein>
<evidence type="ECO:0000313" key="6">
    <source>
        <dbReference type="EMBL" id="GFR09058.1"/>
    </source>
</evidence>
<comment type="caution">
    <text evidence="6">The sequence shown here is derived from an EMBL/GenBank/DDBJ whole genome shotgun (WGS) entry which is preliminary data.</text>
</comment>
<evidence type="ECO:0000259" key="5">
    <source>
        <dbReference type="SMART" id="SM00842"/>
    </source>
</evidence>
<evidence type="ECO:0000256" key="1">
    <source>
        <dbReference type="ARBA" id="ARBA00022475"/>
    </source>
</evidence>
<sequence length="535" mass="59448">MYSAVIAKPKRNVFAVLDIGTTKIICLIVKINGNFSYKVIGTGYKIAEGVNGGSITNIKHANYSISSTIGLAEQVSEETIDQIYVNIAGCGISSFNVHNEIIAANHEISDRDIKRVVFQTFEKYIEENVIIHNIPLKYHLDDMTDIKEVGGLYGKRLSADVNVVTASRPALTNIENCINNNGGLNMAGCIASAYSAGLACLSEDEKELGTAIVDIGGGCTAIGIFKRGKLVYASSVPIGGVHITRDIAYGLCTSIERAEYIKILYGSTIVTSIDENEYITVQNSENDEPTQVFKSELINIIRPRVEEILEMVREQFQEQKDPINKVVITGGTSQLTSMKEIAGYIFNKQVRIGCSESCSGLDGEYDKNPVFSAAIGSIKLIVDTFYKNNSGMLGQDGKIRNIMNKKHCFKINKLVRDHTTEIIRSHGIIVYERMMEKDEYIECLKDKLLEEAKEVIASKTPDETLEELADLLEVIHALSKESGLSIEQIEEKRISKKQERGGFENRIYNTYIEVNSKSIDYYHKKPSDYPEIIVV</sequence>
<dbReference type="Pfam" id="PF02491">
    <property type="entry name" value="SHS2_FTSA"/>
    <property type="match status" value="1"/>
</dbReference>
<dbReference type="HAMAP" id="MF_02033">
    <property type="entry name" value="FtsA"/>
    <property type="match status" value="1"/>
</dbReference>
<dbReference type="InterPro" id="IPR020823">
    <property type="entry name" value="Cell_div_FtsA"/>
</dbReference>
<dbReference type="CDD" id="cd24048">
    <property type="entry name" value="ASKHA_NBD_FtsA"/>
    <property type="match status" value="1"/>
</dbReference>
<accession>A0A8X6GQK4</accession>
<dbReference type="InterPro" id="IPR038735">
    <property type="entry name" value="MSMEG_1276-like_NTP-PPase_dom"/>
</dbReference>
<dbReference type="CDD" id="cd11532">
    <property type="entry name" value="NTP-PPase_COG4997"/>
    <property type="match status" value="1"/>
</dbReference>
<dbReference type="PANTHER" id="PTHR32432">
    <property type="entry name" value="CELL DIVISION PROTEIN FTSA-RELATED"/>
    <property type="match status" value="1"/>
</dbReference>
<evidence type="ECO:0000256" key="3">
    <source>
        <dbReference type="ARBA" id="ARBA00023136"/>
    </source>
</evidence>
<dbReference type="GO" id="GO:0032153">
    <property type="term" value="C:cell division site"/>
    <property type="evidence" value="ECO:0007669"/>
    <property type="project" value="TreeGrafter"/>
</dbReference>
<organism evidence="6 7">
    <name type="scientific">Trichonephila clavata</name>
    <name type="common">Joro spider</name>
    <name type="synonym">Nephila clavata</name>
    <dbReference type="NCBI Taxonomy" id="2740835"/>
    <lineage>
        <taxon>Eukaryota</taxon>
        <taxon>Metazoa</taxon>
        <taxon>Ecdysozoa</taxon>
        <taxon>Arthropoda</taxon>
        <taxon>Chelicerata</taxon>
        <taxon>Arachnida</taxon>
        <taxon>Araneae</taxon>
        <taxon>Araneomorphae</taxon>
        <taxon>Entelegynae</taxon>
        <taxon>Araneoidea</taxon>
        <taxon>Nephilidae</taxon>
        <taxon>Trichonephila</taxon>
    </lineage>
</organism>
<dbReference type="GO" id="GO:0051301">
    <property type="term" value="P:cell division"/>
    <property type="evidence" value="ECO:0007669"/>
    <property type="project" value="UniProtKB-KW"/>
</dbReference>
<dbReference type="EMBL" id="BMAO01006492">
    <property type="protein sequence ID" value="GFR09058.1"/>
    <property type="molecule type" value="Genomic_DNA"/>
</dbReference>
<keyword evidence="2 6" id="KW-0132">Cell division</keyword>
<dbReference type="GO" id="GO:0009898">
    <property type="term" value="C:cytoplasmic side of plasma membrane"/>
    <property type="evidence" value="ECO:0007669"/>
    <property type="project" value="TreeGrafter"/>
</dbReference>
<dbReference type="AlphaFoldDB" id="A0A8X6GQK4"/>
<name>A0A8X6GQK4_TRICU</name>
<keyword evidence="3" id="KW-0472">Membrane</keyword>
<dbReference type="InterPro" id="IPR003494">
    <property type="entry name" value="SHS2_FtsA"/>
</dbReference>
<dbReference type="SUPFAM" id="SSF53067">
    <property type="entry name" value="Actin-like ATPase domain"/>
    <property type="match status" value="2"/>
</dbReference>
<proteinExistence type="inferred from homology"/>
<dbReference type="InterPro" id="IPR050696">
    <property type="entry name" value="FtsA/MreB"/>
</dbReference>
<dbReference type="SUPFAM" id="SSF101386">
    <property type="entry name" value="all-alpha NTP pyrophosphatases"/>
    <property type="match status" value="1"/>
</dbReference>
<dbReference type="Gene3D" id="3.30.420.40">
    <property type="match status" value="1"/>
</dbReference>
<evidence type="ECO:0000313" key="7">
    <source>
        <dbReference type="Proteomes" id="UP000887116"/>
    </source>
</evidence>
<dbReference type="Proteomes" id="UP000887116">
    <property type="component" value="Unassembled WGS sequence"/>
</dbReference>
<evidence type="ECO:0000256" key="2">
    <source>
        <dbReference type="ARBA" id="ARBA00022618"/>
    </source>
</evidence>
<dbReference type="PANTHER" id="PTHR32432:SF4">
    <property type="entry name" value="CELL DIVISION PROTEIN FTSA"/>
    <property type="match status" value="1"/>
</dbReference>
<keyword evidence="4" id="KW-0131">Cell cycle</keyword>
<dbReference type="SMART" id="SM00842">
    <property type="entry name" value="FtsA"/>
    <property type="match status" value="1"/>
</dbReference>
<dbReference type="OrthoDB" id="10061377at2759"/>
<keyword evidence="1" id="KW-1003">Cell membrane</keyword>
<reference evidence="6" key="1">
    <citation type="submission" date="2020-07" db="EMBL/GenBank/DDBJ databases">
        <title>Multicomponent nature underlies the extraordinary mechanical properties of spider dragline silk.</title>
        <authorList>
            <person name="Kono N."/>
            <person name="Nakamura H."/>
            <person name="Mori M."/>
            <person name="Yoshida Y."/>
            <person name="Ohtoshi R."/>
            <person name="Malay A.D."/>
            <person name="Moran D.A.P."/>
            <person name="Tomita M."/>
            <person name="Numata K."/>
            <person name="Arakawa K."/>
        </authorList>
    </citation>
    <scope>NUCLEOTIDE SEQUENCE</scope>
</reference>
<dbReference type="InterPro" id="IPR043129">
    <property type="entry name" value="ATPase_NBD"/>
</dbReference>
<dbReference type="NCBIfam" id="TIGR01174">
    <property type="entry name" value="ftsA"/>
    <property type="match status" value="1"/>
</dbReference>
<evidence type="ECO:0000256" key="4">
    <source>
        <dbReference type="ARBA" id="ARBA00023306"/>
    </source>
</evidence>
<gene>
    <name evidence="6" type="primary">ftsA</name>
    <name evidence="6" type="ORF">TNCT_5701</name>
</gene>
<dbReference type="Pfam" id="PF14450">
    <property type="entry name" value="FtsA"/>
    <property type="match status" value="1"/>
</dbReference>
<feature type="domain" description="SHS2" evidence="5">
    <location>
        <begin position="14"/>
        <end position="200"/>
    </location>
</feature>